<evidence type="ECO:0000256" key="6">
    <source>
        <dbReference type="ARBA" id="ARBA00023004"/>
    </source>
</evidence>
<evidence type="ECO:0000313" key="14">
    <source>
        <dbReference type="EMBL" id="KDN95485.1"/>
    </source>
</evidence>
<comment type="cofactor">
    <cofactor evidence="13">
        <name>[2Fe-2S] cluster</name>
        <dbReference type="ChEBI" id="CHEBI:190135"/>
    </cofactor>
    <text evidence="13">Binds 1 [2Fe-2S] cluster.</text>
</comment>
<dbReference type="PANTHER" id="PTHR10371:SF3">
    <property type="entry name" value="NADH DEHYDROGENASE [UBIQUINONE] FLAVOPROTEIN 2, MITOCHONDRIAL"/>
    <property type="match status" value="1"/>
</dbReference>
<evidence type="ECO:0000256" key="11">
    <source>
        <dbReference type="ARBA" id="ARBA00034078"/>
    </source>
</evidence>
<keyword evidence="7 13" id="KW-0411">Iron-sulfur</keyword>
<dbReference type="RefSeq" id="WP_029909727.1">
    <property type="nucleotide sequence ID" value="NZ_AP020335.1"/>
</dbReference>
<dbReference type="Gene3D" id="3.40.30.10">
    <property type="entry name" value="Glutaredoxin"/>
    <property type="match status" value="1"/>
</dbReference>
<evidence type="ECO:0000256" key="7">
    <source>
        <dbReference type="ARBA" id="ARBA00023014"/>
    </source>
</evidence>
<evidence type="ECO:0000313" key="15">
    <source>
        <dbReference type="Proteomes" id="UP000027341"/>
    </source>
</evidence>
<feature type="binding site" evidence="13">
    <location>
        <position position="89"/>
    </location>
    <ligand>
        <name>[2Fe-2S] cluster</name>
        <dbReference type="ChEBI" id="CHEBI:190135"/>
    </ligand>
</feature>
<feature type="binding site" evidence="13">
    <location>
        <position position="94"/>
    </location>
    <ligand>
        <name>[2Fe-2S] cluster</name>
        <dbReference type="ChEBI" id="CHEBI:190135"/>
    </ligand>
</feature>
<dbReference type="STRING" id="28885.EI16_04070"/>
<dbReference type="PIRSF" id="PIRSF000216">
    <property type="entry name" value="NADH_DH_24kDa"/>
    <property type="match status" value="1"/>
</dbReference>
<accession>A0A066ZZD4</accession>
<dbReference type="Pfam" id="PF01257">
    <property type="entry name" value="2Fe-2S_thioredx"/>
    <property type="match status" value="1"/>
</dbReference>
<dbReference type="GO" id="GO:0046872">
    <property type="term" value="F:metal ion binding"/>
    <property type="evidence" value="ECO:0007669"/>
    <property type="project" value="UniProtKB-KW"/>
</dbReference>
<evidence type="ECO:0000256" key="3">
    <source>
        <dbReference type="ARBA" id="ARBA00022714"/>
    </source>
</evidence>
<feature type="binding site" evidence="13">
    <location>
        <position position="130"/>
    </location>
    <ligand>
        <name>[2Fe-2S] cluster</name>
        <dbReference type="ChEBI" id="CHEBI:190135"/>
    </ligand>
</feature>
<dbReference type="GO" id="GO:0008324">
    <property type="term" value="F:monoatomic cation transmembrane transporter activity"/>
    <property type="evidence" value="ECO:0007669"/>
    <property type="project" value="UniProtKB-ARBA"/>
</dbReference>
<name>A0A066ZZD4_HYDMR</name>
<dbReference type="InterPro" id="IPR036249">
    <property type="entry name" value="Thioredoxin-like_sf"/>
</dbReference>
<keyword evidence="5" id="KW-1278">Translocase</keyword>
<feature type="binding site" evidence="13">
    <location>
        <position position="134"/>
    </location>
    <ligand>
        <name>[2Fe-2S] cluster</name>
        <dbReference type="ChEBI" id="CHEBI:190135"/>
    </ligand>
</feature>
<dbReference type="GO" id="GO:1902494">
    <property type="term" value="C:catalytic complex"/>
    <property type="evidence" value="ECO:0007669"/>
    <property type="project" value="UniProtKB-ARBA"/>
</dbReference>
<dbReference type="Proteomes" id="UP000027341">
    <property type="component" value="Unassembled WGS sequence"/>
</dbReference>
<keyword evidence="3 13" id="KW-0001">2Fe-2S</keyword>
<reference evidence="14 15" key="1">
    <citation type="submission" date="2014-04" db="EMBL/GenBank/DDBJ databases">
        <title>Draft genome sequence of Hydrogenovibrio marinus MH-110, a model organism for aerobic H2 metabolism.</title>
        <authorList>
            <person name="Cha H.J."/>
            <person name="Jo B.H."/>
            <person name="Hwang B.H."/>
        </authorList>
    </citation>
    <scope>NUCLEOTIDE SEQUENCE [LARGE SCALE GENOMIC DNA]</scope>
    <source>
        <strain evidence="14 15">MH-110</strain>
    </source>
</reference>
<evidence type="ECO:0000256" key="2">
    <source>
        <dbReference type="ARBA" id="ARBA00019898"/>
    </source>
</evidence>
<sequence>MSATANVIQGEVKERIDRWVSHYPEDQKQSAVMPALRIVQEVSGGSLTTELMDQVADYLEMTPIAVYEVATFYSMYEHKPVGKHKICLCTNISCMLRGSDEILEHLEKKLGVGVGEVTPDGKFSIKKVECLGACGGAPMMMLGKEYYENLTEESLDEILDGLE</sequence>
<protein>
    <recommendedName>
        <fullName evidence="2">NADH-quinone oxidoreductase subunit E</fullName>
    </recommendedName>
    <alternativeName>
        <fullName evidence="9">NADH dehydrogenase I subunit E</fullName>
    </alternativeName>
    <alternativeName>
        <fullName evidence="10">NDH-1 subunit E</fullName>
    </alternativeName>
</protein>
<organism evidence="14 15">
    <name type="scientific">Hydrogenovibrio marinus</name>
    <dbReference type="NCBI Taxonomy" id="28885"/>
    <lineage>
        <taxon>Bacteria</taxon>
        <taxon>Pseudomonadati</taxon>
        <taxon>Pseudomonadota</taxon>
        <taxon>Gammaproteobacteria</taxon>
        <taxon>Thiotrichales</taxon>
        <taxon>Piscirickettsiaceae</taxon>
        <taxon>Hydrogenovibrio</taxon>
    </lineage>
</organism>
<dbReference type="CDD" id="cd03064">
    <property type="entry name" value="TRX_Fd_NuoE"/>
    <property type="match status" value="1"/>
</dbReference>
<dbReference type="PROSITE" id="PS01099">
    <property type="entry name" value="COMPLEX1_24K"/>
    <property type="match status" value="1"/>
</dbReference>
<evidence type="ECO:0000256" key="9">
    <source>
        <dbReference type="ARBA" id="ARBA00031580"/>
    </source>
</evidence>
<evidence type="ECO:0000256" key="13">
    <source>
        <dbReference type="PIRSR" id="PIRSR000216-1"/>
    </source>
</evidence>
<comment type="similarity">
    <text evidence="1">Belongs to the complex I 24 kDa subunit family.</text>
</comment>
<dbReference type="SUPFAM" id="SSF52833">
    <property type="entry name" value="Thioredoxin-like"/>
    <property type="match status" value="1"/>
</dbReference>
<comment type="catalytic activity">
    <reaction evidence="12">
        <text>a quinone + NADH + 5 H(+)(in) = a quinol + NAD(+) + 4 H(+)(out)</text>
        <dbReference type="Rhea" id="RHEA:57888"/>
        <dbReference type="ChEBI" id="CHEBI:15378"/>
        <dbReference type="ChEBI" id="CHEBI:24646"/>
        <dbReference type="ChEBI" id="CHEBI:57540"/>
        <dbReference type="ChEBI" id="CHEBI:57945"/>
        <dbReference type="ChEBI" id="CHEBI:132124"/>
    </reaction>
</comment>
<dbReference type="FunFam" id="3.40.30.10:FF:000022">
    <property type="entry name" value="NADH dehydrogenase flavoprotein 2, mitochondrial"/>
    <property type="match status" value="1"/>
</dbReference>
<dbReference type="AlphaFoldDB" id="A0A066ZZD4"/>
<evidence type="ECO:0000256" key="5">
    <source>
        <dbReference type="ARBA" id="ARBA00022967"/>
    </source>
</evidence>
<dbReference type="GO" id="GO:0003954">
    <property type="term" value="F:NADH dehydrogenase activity"/>
    <property type="evidence" value="ECO:0007669"/>
    <property type="project" value="TreeGrafter"/>
</dbReference>
<dbReference type="InterPro" id="IPR042128">
    <property type="entry name" value="NuoE_dom"/>
</dbReference>
<dbReference type="GO" id="GO:0051537">
    <property type="term" value="F:2 iron, 2 sulfur cluster binding"/>
    <property type="evidence" value="ECO:0007669"/>
    <property type="project" value="UniProtKB-KW"/>
</dbReference>
<evidence type="ECO:0000256" key="1">
    <source>
        <dbReference type="ARBA" id="ARBA00010643"/>
    </source>
</evidence>
<evidence type="ECO:0000256" key="8">
    <source>
        <dbReference type="ARBA" id="ARBA00023027"/>
    </source>
</evidence>
<gene>
    <name evidence="14" type="ORF">EI16_04070</name>
</gene>
<dbReference type="GO" id="GO:0098662">
    <property type="term" value="P:inorganic cation transmembrane transport"/>
    <property type="evidence" value="ECO:0007669"/>
    <property type="project" value="UniProtKB-ARBA"/>
</dbReference>
<keyword evidence="6 13" id="KW-0408">Iron</keyword>
<evidence type="ECO:0000256" key="10">
    <source>
        <dbReference type="ARBA" id="ARBA00032788"/>
    </source>
</evidence>
<comment type="caution">
    <text evidence="14">The sequence shown here is derived from an EMBL/GenBank/DDBJ whole genome shotgun (WGS) entry which is preliminary data.</text>
</comment>
<dbReference type="GO" id="GO:0031967">
    <property type="term" value="C:organelle envelope"/>
    <property type="evidence" value="ECO:0007669"/>
    <property type="project" value="UniProtKB-ARBA"/>
</dbReference>
<dbReference type="InterPro" id="IPR002023">
    <property type="entry name" value="NuoE-like"/>
</dbReference>
<dbReference type="GO" id="GO:0022804">
    <property type="term" value="F:active transmembrane transporter activity"/>
    <property type="evidence" value="ECO:0007669"/>
    <property type="project" value="UniProtKB-ARBA"/>
</dbReference>
<keyword evidence="4 13" id="KW-0479">Metal-binding</keyword>
<dbReference type="GO" id="GO:0031090">
    <property type="term" value="C:organelle membrane"/>
    <property type="evidence" value="ECO:0007669"/>
    <property type="project" value="UniProtKB-ARBA"/>
</dbReference>
<evidence type="ECO:0000256" key="4">
    <source>
        <dbReference type="ARBA" id="ARBA00022723"/>
    </source>
</evidence>
<dbReference type="PANTHER" id="PTHR10371">
    <property type="entry name" value="NADH DEHYDROGENASE UBIQUINONE FLAVOPROTEIN 2, MITOCHONDRIAL"/>
    <property type="match status" value="1"/>
</dbReference>
<evidence type="ECO:0000256" key="12">
    <source>
        <dbReference type="ARBA" id="ARBA00047712"/>
    </source>
</evidence>
<dbReference type="Gene3D" id="1.10.10.1590">
    <property type="entry name" value="NADH-quinone oxidoreductase subunit E"/>
    <property type="match status" value="1"/>
</dbReference>
<dbReference type="InterPro" id="IPR041921">
    <property type="entry name" value="NuoE_N"/>
</dbReference>
<proteinExistence type="inferred from homology"/>
<dbReference type="EMBL" id="JMIU01000001">
    <property type="protein sequence ID" value="KDN95485.1"/>
    <property type="molecule type" value="Genomic_DNA"/>
</dbReference>
<keyword evidence="8" id="KW-0520">NAD</keyword>
<dbReference type="GO" id="GO:0022890">
    <property type="term" value="F:inorganic cation transmembrane transporter activity"/>
    <property type="evidence" value="ECO:0007669"/>
    <property type="project" value="UniProtKB-ARBA"/>
</dbReference>
<keyword evidence="15" id="KW-1185">Reference proteome</keyword>
<dbReference type="FunFam" id="1.10.10.1590:FF:000001">
    <property type="entry name" value="NADH-quinone oxidoreductase subunit E"/>
    <property type="match status" value="1"/>
</dbReference>
<dbReference type="NCBIfam" id="TIGR01958">
    <property type="entry name" value="nuoE_fam"/>
    <property type="match status" value="1"/>
</dbReference>
<dbReference type="GO" id="GO:0098796">
    <property type="term" value="C:membrane protein complex"/>
    <property type="evidence" value="ECO:0007669"/>
    <property type="project" value="UniProtKB-ARBA"/>
</dbReference>
<comment type="cofactor">
    <cofactor evidence="11">
        <name>[2Fe-2S] cluster</name>
        <dbReference type="ChEBI" id="CHEBI:190135"/>
    </cofactor>
</comment>